<dbReference type="EMBL" id="UZAU01000650">
    <property type="status" value="NOT_ANNOTATED_CDS"/>
    <property type="molecule type" value="Genomic_DNA"/>
</dbReference>
<dbReference type="Proteomes" id="UP000596661">
    <property type="component" value="Chromosome 7"/>
</dbReference>
<feature type="region of interest" description="Disordered" evidence="2">
    <location>
        <begin position="1"/>
        <end position="63"/>
    </location>
</feature>
<feature type="coiled-coil region" evidence="1">
    <location>
        <begin position="127"/>
        <end position="237"/>
    </location>
</feature>
<keyword evidence="4" id="KW-1185">Reference proteome</keyword>
<dbReference type="EnsemblPlants" id="evm.model.07.882">
    <property type="protein sequence ID" value="cds.evm.model.07.882"/>
    <property type="gene ID" value="evm.TU.07.882"/>
</dbReference>
<name>A0A803Q6V2_CANSA</name>
<feature type="region of interest" description="Disordered" evidence="2">
    <location>
        <begin position="274"/>
        <end position="318"/>
    </location>
</feature>
<proteinExistence type="predicted"/>
<dbReference type="Gene3D" id="1.20.5.4090">
    <property type="match status" value="1"/>
</dbReference>
<protein>
    <submittedName>
        <fullName evidence="3">Uncharacterized protein</fullName>
    </submittedName>
</protein>
<evidence type="ECO:0000313" key="3">
    <source>
        <dbReference type="EnsemblPlants" id="cds.evm.model.07.882"/>
    </source>
</evidence>
<feature type="compositionally biased region" description="Polar residues" evidence="2">
    <location>
        <begin position="278"/>
        <end position="305"/>
    </location>
</feature>
<dbReference type="Gramene" id="evm.model.07.882">
    <property type="protein sequence ID" value="cds.evm.model.07.882"/>
    <property type="gene ID" value="evm.TU.07.882"/>
</dbReference>
<feature type="compositionally biased region" description="Acidic residues" evidence="2">
    <location>
        <begin position="19"/>
        <end position="28"/>
    </location>
</feature>
<keyword evidence="1" id="KW-0175">Coiled coil</keyword>
<dbReference type="AlphaFoldDB" id="A0A803Q6V2"/>
<accession>A0A803Q6V2</accession>
<evidence type="ECO:0000313" key="4">
    <source>
        <dbReference type="Proteomes" id="UP000596661"/>
    </source>
</evidence>
<sequence>MPARPSTPVEGKGKVVLVEQEDSSDDDAPSVIVRENAPTSIDVSEDDSGLEKESRGQLGLVSSGQEVRVPSTTIALCTEAWRGKDMLQYYLTRSLLEVSDQLSGVDRELSLELVLEGSLKEVTRKETDDIQNQLDVVRKELEEVNKKLLPANTKVDELTKELQDMPSIAQLEADNLSLSQEVNSLKDERESLWTLLSKLEEDVKNKQTREEELVKEVRDKKFRVEELKKEVDVLEIAALKVFYDFWKANPEENLDYLCDSKDMYLNFYVAQATKENPEATTSTAPTDQSTEDPTVQTDDSPTPSDQIDPYQEPGTPAV</sequence>
<evidence type="ECO:0000256" key="2">
    <source>
        <dbReference type="SAM" id="MobiDB-lite"/>
    </source>
</evidence>
<organism evidence="3 4">
    <name type="scientific">Cannabis sativa</name>
    <name type="common">Hemp</name>
    <name type="synonym">Marijuana</name>
    <dbReference type="NCBI Taxonomy" id="3483"/>
    <lineage>
        <taxon>Eukaryota</taxon>
        <taxon>Viridiplantae</taxon>
        <taxon>Streptophyta</taxon>
        <taxon>Embryophyta</taxon>
        <taxon>Tracheophyta</taxon>
        <taxon>Spermatophyta</taxon>
        <taxon>Magnoliopsida</taxon>
        <taxon>eudicotyledons</taxon>
        <taxon>Gunneridae</taxon>
        <taxon>Pentapetalae</taxon>
        <taxon>rosids</taxon>
        <taxon>fabids</taxon>
        <taxon>Rosales</taxon>
        <taxon>Cannabaceae</taxon>
        <taxon>Cannabis</taxon>
    </lineage>
</organism>
<evidence type="ECO:0000256" key="1">
    <source>
        <dbReference type="SAM" id="Coils"/>
    </source>
</evidence>
<reference evidence="3" key="2">
    <citation type="submission" date="2021-03" db="UniProtKB">
        <authorList>
            <consortium name="EnsemblPlants"/>
        </authorList>
    </citation>
    <scope>IDENTIFICATION</scope>
</reference>
<reference evidence="3" key="1">
    <citation type="submission" date="2018-11" db="EMBL/GenBank/DDBJ databases">
        <authorList>
            <person name="Grassa J C."/>
        </authorList>
    </citation>
    <scope>NUCLEOTIDE SEQUENCE [LARGE SCALE GENOMIC DNA]</scope>
</reference>